<name>A0A0L8H3J8_OCTBM</name>
<dbReference type="EMBL" id="KQ419352">
    <property type="protein sequence ID" value="KOF83858.1"/>
    <property type="molecule type" value="Genomic_DNA"/>
</dbReference>
<feature type="compositionally biased region" description="Low complexity" evidence="1">
    <location>
        <begin position="8"/>
        <end position="37"/>
    </location>
</feature>
<dbReference type="AlphaFoldDB" id="A0A0L8H3J8"/>
<feature type="region of interest" description="Disordered" evidence="1">
    <location>
        <begin position="7"/>
        <end position="39"/>
    </location>
</feature>
<reference evidence="2" key="1">
    <citation type="submission" date="2015-07" db="EMBL/GenBank/DDBJ databases">
        <title>MeaNS - Measles Nucleotide Surveillance Program.</title>
        <authorList>
            <person name="Tran T."/>
            <person name="Druce J."/>
        </authorList>
    </citation>
    <scope>NUCLEOTIDE SEQUENCE</scope>
    <source>
        <strain evidence="2">UCB-OBI-ISO-001</strain>
        <tissue evidence="2">Gonad</tissue>
    </source>
</reference>
<organism evidence="2">
    <name type="scientific">Octopus bimaculoides</name>
    <name type="common">California two-spotted octopus</name>
    <dbReference type="NCBI Taxonomy" id="37653"/>
    <lineage>
        <taxon>Eukaryota</taxon>
        <taxon>Metazoa</taxon>
        <taxon>Spiralia</taxon>
        <taxon>Lophotrochozoa</taxon>
        <taxon>Mollusca</taxon>
        <taxon>Cephalopoda</taxon>
        <taxon>Coleoidea</taxon>
        <taxon>Octopodiformes</taxon>
        <taxon>Octopoda</taxon>
        <taxon>Incirrata</taxon>
        <taxon>Octopodidae</taxon>
        <taxon>Octopus</taxon>
    </lineage>
</organism>
<protein>
    <submittedName>
        <fullName evidence="2">Uncharacterized protein</fullName>
    </submittedName>
</protein>
<gene>
    <name evidence="2" type="ORF">OCBIM_22023126mg</name>
</gene>
<proteinExistence type="predicted"/>
<accession>A0A0L8H3J8</accession>
<evidence type="ECO:0000313" key="2">
    <source>
        <dbReference type="EMBL" id="KOF83858.1"/>
    </source>
</evidence>
<evidence type="ECO:0000256" key="1">
    <source>
        <dbReference type="SAM" id="MobiDB-lite"/>
    </source>
</evidence>
<sequence>MYMCVLMSSDNNSSNNNNNNNNSSNNNNNNSSSSNSSIEGSTTMFSRSFNGLLVECLHCNYVGVHCTMQSFSSITLHRSICICRSVHLEIFITNSSSVRRILRNSTSVCVVWYLRV</sequence>